<dbReference type="PANTHER" id="PTHR31286">
    <property type="entry name" value="GLYCINE-RICH CELL WALL STRUCTURAL PROTEIN 1.8-LIKE"/>
    <property type="match status" value="1"/>
</dbReference>
<dbReference type="InterPro" id="IPR040256">
    <property type="entry name" value="At4g02000-like"/>
</dbReference>
<sequence>MDAEDQINSDSAKPKSGEPTGAWREGTQRLFREVARDDGWYVAESDSEDVFQREREEDEEIEEENFDPRCPSVLFTAAQKIKWRREWRSSLIVQGLGKKVAYLPLAKRLNFLWARHGDIQISDMKNGCYLVRFRSQKDFELASESGPWQVGDTYLTVHRWFKGFNPWKAKVTTAIVWVQLPDLPIEFFNVEAVTMIAELIGKPVRVDRATEMGARGNYARVSVEVDLTKPLLSKYKVEGITYIIQYEGLDNICGECGMFGQLQSTCSCKHMGEEQSVEHVEEDREEPIASQTEGKIYGEWMSVKKKSSWAAKRSGNTKRAGPINYEADQINRFAALQEEEVEPIRVREKSTRKEESMGQEHDSTKTRGREERGGKRTDSAKMKEKETSGPTKATSKGGTPSSGGKGTTTSPPLNSPIVKEGSAKEKRGNKDGSPSNGNKSDLAAVTSSHAPHAKEGTTGSKNIPSSKTAGDGNRSVEAQSKLSQADGAGNRSPSRNK</sequence>
<dbReference type="Pfam" id="PF14111">
    <property type="entry name" value="DUF4283"/>
    <property type="match status" value="1"/>
</dbReference>
<protein>
    <recommendedName>
        <fullName evidence="2">DUF4283 domain-containing protein</fullName>
    </recommendedName>
</protein>
<proteinExistence type="predicted"/>
<gene>
    <name evidence="3" type="ORF">LITE_LOCUS50376</name>
</gene>
<dbReference type="EMBL" id="CAMGYJ010000011">
    <property type="protein sequence ID" value="CAI0624883.1"/>
    <property type="molecule type" value="Genomic_DNA"/>
</dbReference>
<feature type="region of interest" description="Disordered" evidence="1">
    <location>
        <begin position="1"/>
        <end position="27"/>
    </location>
</feature>
<reference evidence="3" key="1">
    <citation type="submission" date="2022-08" db="EMBL/GenBank/DDBJ databases">
        <authorList>
            <person name="Gutierrez-Valencia J."/>
        </authorList>
    </citation>
    <scope>NUCLEOTIDE SEQUENCE</scope>
</reference>
<feature type="compositionally biased region" description="Basic and acidic residues" evidence="1">
    <location>
        <begin position="344"/>
        <end position="387"/>
    </location>
</feature>
<dbReference type="PANTHER" id="PTHR31286:SF99">
    <property type="entry name" value="DUF4283 DOMAIN-CONTAINING PROTEIN"/>
    <property type="match status" value="1"/>
</dbReference>
<dbReference type="Proteomes" id="UP001154282">
    <property type="component" value="Unassembled WGS sequence"/>
</dbReference>
<dbReference type="AlphaFoldDB" id="A0AAV0RWS9"/>
<name>A0AAV0RWS9_9ROSI</name>
<feature type="compositionally biased region" description="Polar residues" evidence="1">
    <location>
        <begin position="432"/>
        <end position="449"/>
    </location>
</feature>
<evidence type="ECO:0000256" key="1">
    <source>
        <dbReference type="SAM" id="MobiDB-lite"/>
    </source>
</evidence>
<feature type="compositionally biased region" description="Basic and acidic residues" evidence="1">
    <location>
        <begin position="421"/>
        <end position="430"/>
    </location>
</feature>
<comment type="caution">
    <text evidence="3">The sequence shown here is derived from an EMBL/GenBank/DDBJ whole genome shotgun (WGS) entry which is preliminary data.</text>
</comment>
<feature type="compositionally biased region" description="Polar residues" evidence="1">
    <location>
        <begin position="457"/>
        <end position="468"/>
    </location>
</feature>
<evidence type="ECO:0000259" key="2">
    <source>
        <dbReference type="Pfam" id="PF14111"/>
    </source>
</evidence>
<evidence type="ECO:0000313" key="3">
    <source>
        <dbReference type="EMBL" id="CAI0624883.1"/>
    </source>
</evidence>
<evidence type="ECO:0000313" key="4">
    <source>
        <dbReference type="Proteomes" id="UP001154282"/>
    </source>
</evidence>
<accession>A0AAV0RWS9</accession>
<feature type="region of interest" description="Disordered" evidence="1">
    <location>
        <begin position="344"/>
        <end position="497"/>
    </location>
</feature>
<dbReference type="InterPro" id="IPR025558">
    <property type="entry name" value="DUF4283"/>
</dbReference>
<feature type="domain" description="DUF4283" evidence="2">
    <location>
        <begin position="86"/>
        <end position="167"/>
    </location>
</feature>
<keyword evidence="4" id="KW-1185">Reference proteome</keyword>
<organism evidence="3 4">
    <name type="scientific">Linum tenue</name>
    <dbReference type="NCBI Taxonomy" id="586396"/>
    <lineage>
        <taxon>Eukaryota</taxon>
        <taxon>Viridiplantae</taxon>
        <taxon>Streptophyta</taxon>
        <taxon>Embryophyta</taxon>
        <taxon>Tracheophyta</taxon>
        <taxon>Spermatophyta</taxon>
        <taxon>Magnoliopsida</taxon>
        <taxon>eudicotyledons</taxon>
        <taxon>Gunneridae</taxon>
        <taxon>Pentapetalae</taxon>
        <taxon>rosids</taxon>
        <taxon>fabids</taxon>
        <taxon>Malpighiales</taxon>
        <taxon>Linaceae</taxon>
        <taxon>Linum</taxon>
    </lineage>
</organism>